<dbReference type="EMBL" id="JAGQKX010000002">
    <property type="protein sequence ID" value="MCA9389801.1"/>
    <property type="molecule type" value="Genomic_DNA"/>
</dbReference>
<proteinExistence type="inferred from homology"/>
<dbReference type="GO" id="GO:0019843">
    <property type="term" value="F:rRNA binding"/>
    <property type="evidence" value="ECO:0007669"/>
    <property type="project" value="UniProtKB-UniRule"/>
</dbReference>
<dbReference type="Proteomes" id="UP000701698">
    <property type="component" value="Unassembled WGS sequence"/>
</dbReference>
<dbReference type="NCBIfam" id="TIGR00029">
    <property type="entry name" value="S20"/>
    <property type="match status" value="1"/>
</dbReference>
<comment type="similarity">
    <text evidence="6">Belongs to the bacterial ribosomal protein bS20 family.</text>
</comment>
<keyword evidence="2 6" id="KW-0694">RNA-binding</keyword>
<dbReference type="GO" id="GO:1990904">
    <property type="term" value="C:ribonucleoprotein complex"/>
    <property type="evidence" value="ECO:0007669"/>
    <property type="project" value="UniProtKB-KW"/>
</dbReference>
<dbReference type="GO" id="GO:0006412">
    <property type="term" value="P:translation"/>
    <property type="evidence" value="ECO:0007669"/>
    <property type="project" value="UniProtKB-UniRule"/>
</dbReference>
<reference evidence="7" key="1">
    <citation type="submission" date="2020-04" db="EMBL/GenBank/DDBJ databases">
        <authorList>
            <person name="Zhang T."/>
        </authorList>
    </citation>
    <scope>NUCLEOTIDE SEQUENCE</scope>
    <source>
        <strain evidence="7">HKST-UBA01</strain>
    </source>
</reference>
<dbReference type="InterPro" id="IPR002583">
    <property type="entry name" value="Ribosomal_bS20"/>
</dbReference>
<evidence type="ECO:0000256" key="1">
    <source>
        <dbReference type="ARBA" id="ARBA00022730"/>
    </source>
</evidence>
<accession>A0A955RNX8</accession>
<name>A0A955RNX8_UNCKA</name>
<keyword evidence="1 6" id="KW-0699">rRNA-binding</keyword>
<gene>
    <name evidence="6" type="primary">rpsT</name>
    <name evidence="7" type="ORF">KC571_00165</name>
</gene>
<keyword evidence="4 6" id="KW-0687">Ribonucleoprotein</keyword>
<dbReference type="Gene3D" id="1.20.58.110">
    <property type="entry name" value="Ribosomal protein S20"/>
    <property type="match status" value="1"/>
</dbReference>
<organism evidence="7 8">
    <name type="scientific">candidate division WWE3 bacterium</name>
    <dbReference type="NCBI Taxonomy" id="2053526"/>
    <lineage>
        <taxon>Bacteria</taxon>
        <taxon>Katanobacteria</taxon>
    </lineage>
</organism>
<sequence length="80" mass="8950">MPNTASATKALRQSKRRKIINNRIRTAYRTAVKKMRLEPTLENMKAAASTLDKAAKRGVIKQGKADRLKSRLSILIGKSK</sequence>
<dbReference type="SUPFAM" id="SSF46992">
    <property type="entry name" value="Ribosomal protein S20"/>
    <property type="match status" value="1"/>
</dbReference>
<dbReference type="Pfam" id="PF01649">
    <property type="entry name" value="Ribosomal_S20p"/>
    <property type="match status" value="1"/>
</dbReference>
<dbReference type="AlphaFoldDB" id="A0A955RNX8"/>
<dbReference type="InterPro" id="IPR036510">
    <property type="entry name" value="Ribosomal_bS20_sf"/>
</dbReference>
<comment type="caution">
    <text evidence="7">The sequence shown here is derived from an EMBL/GenBank/DDBJ whole genome shotgun (WGS) entry which is preliminary data.</text>
</comment>
<dbReference type="GO" id="GO:0005840">
    <property type="term" value="C:ribosome"/>
    <property type="evidence" value="ECO:0007669"/>
    <property type="project" value="UniProtKB-KW"/>
</dbReference>
<evidence type="ECO:0000256" key="5">
    <source>
        <dbReference type="ARBA" id="ARBA00035136"/>
    </source>
</evidence>
<dbReference type="HAMAP" id="MF_00500">
    <property type="entry name" value="Ribosomal_bS20"/>
    <property type="match status" value="1"/>
</dbReference>
<protein>
    <recommendedName>
        <fullName evidence="5 6">Small ribosomal subunit protein bS20</fullName>
    </recommendedName>
</protein>
<evidence type="ECO:0000313" key="7">
    <source>
        <dbReference type="EMBL" id="MCA9389801.1"/>
    </source>
</evidence>
<comment type="function">
    <text evidence="6">Binds directly to 16S ribosomal RNA.</text>
</comment>
<keyword evidence="3 6" id="KW-0689">Ribosomal protein</keyword>
<evidence type="ECO:0000313" key="8">
    <source>
        <dbReference type="Proteomes" id="UP000701698"/>
    </source>
</evidence>
<evidence type="ECO:0000256" key="6">
    <source>
        <dbReference type="HAMAP-Rule" id="MF_00500"/>
    </source>
</evidence>
<evidence type="ECO:0000256" key="4">
    <source>
        <dbReference type="ARBA" id="ARBA00023274"/>
    </source>
</evidence>
<evidence type="ECO:0000256" key="2">
    <source>
        <dbReference type="ARBA" id="ARBA00022884"/>
    </source>
</evidence>
<reference evidence="7" key="2">
    <citation type="journal article" date="2021" name="Microbiome">
        <title>Successional dynamics and alternative stable states in a saline activated sludge microbial community over 9 years.</title>
        <authorList>
            <person name="Wang Y."/>
            <person name="Ye J."/>
            <person name="Ju F."/>
            <person name="Liu L."/>
            <person name="Boyd J.A."/>
            <person name="Deng Y."/>
            <person name="Parks D.H."/>
            <person name="Jiang X."/>
            <person name="Yin X."/>
            <person name="Woodcroft B.J."/>
            <person name="Tyson G.W."/>
            <person name="Hugenholtz P."/>
            <person name="Polz M.F."/>
            <person name="Zhang T."/>
        </authorList>
    </citation>
    <scope>NUCLEOTIDE SEQUENCE</scope>
    <source>
        <strain evidence="7">HKST-UBA01</strain>
    </source>
</reference>
<evidence type="ECO:0000256" key="3">
    <source>
        <dbReference type="ARBA" id="ARBA00022980"/>
    </source>
</evidence>
<dbReference type="GO" id="GO:0003735">
    <property type="term" value="F:structural constituent of ribosome"/>
    <property type="evidence" value="ECO:0007669"/>
    <property type="project" value="InterPro"/>
</dbReference>